<dbReference type="EMBL" id="JARK01001367">
    <property type="protein sequence ID" value="EYC17367.1"/>
    <property type="molecule type" value="Genomic_DNA"/>
</dbReference>
<evidence type="ECO:0000313" key="1">
    <source>
        <dbReference type="EMBL" id="EYC17367.1"/>
    </source>
</evidence>
<name>A0A016URA5_9BILA</name>
<organism evidence="1 2">
    <name type="scientific">Ancylostoma ceylanicum</name>
    <dbReference type="NCBI Taxonomy" id="53326"/>
    <lineage>
        <taxon>Eukaryota</taxon>
        <taxon>Metazoa</taxon>
        <taxon>Ecdysozoa</taxon>
        <taxon>Nematoda</taxon>
        <taxon>Chromadorea</taxon>
        <taxon>Rhabditida</taxon>
        <taxon>Rhabditina</taxon>
        <taxon>Rhabditomorpha</taxon>
        <taxon>Strongyloidea</taxon>
        <taxon>Ancylostomatidae</taxon>
        <taxon>Ancylostomatinae</taxon>
        <taxon>Ancylostoma</taxon>
    </lineage>
</organism>
<evidence type="ECO:0000313" key="2">
    <source>
        <dbReference type="Proteomes" id="UP000024635"/>
    </source>
</evidence>
<dbReference type="AlphaFoldDB" id="A0A016URA5"/>
<accession>A0A016URA5</accession>
<sequence>MVLYRCTIGGALFASCFSEFFEFSHKANSAANRNSSKSEIFSIEYFHIFLEQLLLGPHFRLPLKRPVQN</sequence>
<gene>
    <name evidence="1" type="primary">Acey_s0031.g2429</name>
    <name evidence="1" type="ORF">Y032_0031g2429</name>
</gene>
<dbReference type="PROSITE" id="PS51257">
    <property type="entry name" value="PROKAR_LIPOPROTEIN"/>
    <property type="match status" value="1"/>
</dbReference>
<comment type="caution">
    <text evidence="1">The sequence shown here is derived from an EMBL/GenBank/DDBJ whole genome shotgun (WGS) entry which is preliminary data.</text>
</comment>
<dbReference type="Proteomes" id="UP000024635">
    <property type="component" value="Unassembled WGS sequence"/>
</dbReference>
<protein>
    <submittedName>
        <fullName evidence="1">Uncharacterized protein</fullName>
    </submittedName>
</protein>
<proteinExistence type="predicted"/>
<keyword evidence="2" id="KW-1185">Reference proteome</keyword>
<reference evidence="2" key="1">
    <citation type="journal article" date="2015" name="Nat. Genet.">
        <title>The genome and transcriptome of the zoonotic hookworm Ancylostoma ceylanicum identify infection-specific gene families.</title>
        <authorList>
            <person name="Schwarz E.M."/>
            <person name="Hu Y."/>
            <person name="Antoshechkin I."/>
            <person name="Miller M.M."/>
            <person name="Sternberg P.W."/>
            <person name="Aroian R.V."/>
        </authorList>
    </citation>
    <scope>NUCLEOTIDE SEQUENCE</scope>
    <source>
        <strain evidence="2">HY135</strain>
    </source>
</reference>